<name>A0A1R3K7P5_9ROSI</name>
<dbReference type="Pfam" id="PF00450">
    <property type="entry name" value="Peptidase_S10"/>
    <property type="match status" value="2"/>
</dbReference>
<dbReference type="Gene3D" id="3.40.50.1820">
    <property type="entry name" value="alpha/beta hydrolase"/>
    <property type="match status" value="1"/>
</dbReference>
<comment type="similarity">
    <text evidence="1">Belongs to the peptidase S10 family.</text>
</comment>
<dbReference type="OrthoDB" id="973044at2759"/>
<dbReference type="InterPro" id="IPR029058">
    <property type="entry name" value="AB_hydrolase_fold"/>
</dbReference>
<dbReference type="GO" id="GO:0006508">
    <property type="term" value="P:proteolysis"/>
    <property type="evidence" value="ECO:0007669"/>
    <property type="project" value="InterPro"/>
</dbReference>
<dbReference type="PANTHER" id="PTHR11802:SF227">
    <property type="entry name" value="SERINE CARBOXYPEPTIDASE-LIKE 41"/>
    <property type="match status" value="1"/>
</dbReference>
<dbReference type="STRING" id="93759.A0A1R3K7P5"/>
<dbReference type="PRINTS" id="PR00724">
    <property type="entry name" value="CRBOXYPTASEC"/>
</dbReference>
<reference evidence="4" key="1">
    <citation type="submission" date="2013-09" db="EMBL/GenBank/DDBJ databases">
        <title>Corchorus olitorius genome sequencing.</title>
        <authorList>
            <person name="Alam M."/>
            <person name="Haque M.S."/>
            <person name="Islam M.S."/>
            <person name="Emdad E.M."/>
            <person name="Islam M.M."/>
            <person name="Ahmed B."/>
            <person name="Halim A."/>
            <person name="Hossen Q.M.M."/>
            <person name="Hossain M.Z."/>
            <person name="Ahmed R."/>
            <person name="Khan M.M."/>
            <person name="Islam R."/>
            <person name="Rashid M.M."/>
            <person name="Khan S.A."/>
            <person name="Rahman M.S."/>
            <person name="Alam M."/>
            <person name="Yahiya A.S."/>
            <person name="Khan M.S."/>
            <person name="Azam M.S."/>
            <person name="Haque T."/>
            <person name="Lashkar M.Z.H."/>
            <person name="Akhand A.I."/>
            <person name="Morshed G."/>
            <person name="Roy S."/>
            <person name="Uddin K.S."/>
            <person name="Rabeya T."/>
            <person name="Hossain A.S."/>
            <person name="Chowdhury A."/>
            <person name="Snigdha A.R."/>
            <person name="Mortoza M.S."/>
            <person name="Matin S.A."/>
            <person name="Hoque S.M.E."/>
            <person name="Islam M.K."/>
            <person name="Roy D.K."/>
            <person name="Haider R."/>
            <person name="Moosa M.M."/>
            <person name="Elias S.M."/>
            <person name="Hasan A.M."/>
            <person name="Jahan S."/>
            <person name="Shafiuddin M."/>
            <person name="Mahmood N."/>
            <person name="Shommy N.S."/>
        </authorList>
    </citation>
    <scope>NUCLEOTIDE SEQUENCE [LARGE SCALE GENOMIC DNA]</scope>
    <source>
        <strain evidence="4">cv. O-4</strain>
    </source>
</reference>
<dbReference type="InterPro" id="IPR001563">
    <property type="entry name" value="Peptidase_S10"/>
</dbReference>
<evidence type="ECO:0000313" key="3">
    <source>
        <dbReference type="EMBL" id="OMP03018.1"/>
    </source>
</evidence>
<keyword evidence="4" id="KW-1185">Reference proteome</keyword>
<evidence type="ECO:0000256" key="1">
    <source>
        <dbReference type="ARBA" id="ARBA00009431"/>
    </source>
</evidence>
<keyword evidence="3" id="KW-0121">Carboxypeptidase</keyword>
<dbReference type="SUPFAM" id="SSF53474">
    <property type="entry name" value="alpha/beta-Hydrolases"/>
    <property type="match status" value="1"/>
</dbReference>
<evidence type="ECO:0000313" key="4">
    <source>
        <dbReference type="Proteomes" id="UP000187203"/>
    </source>
</evidence>
<sequence length="431" mass="47998">MNSLLVVFLTTFLLFESALVHGIFLPLDNVKIDKLPGQPAEVNVKQFSGYIDVDKDSGRSFFYYLVQPAKQPSNLPLTIWLTGGPGCSSVGDGFSSVGPFVTSANARGLQPNPYSWTEVSNLLFIDSPTGSGWSYSNTSSDYQNGDYRTNKDLVTFMLKWYKKFPCFKSRDIILAGSSYAGHFVPNLANSLINYKDLKFNVKGLALGNPMLRIKLDELAAYEFLFSRKMIDSDIHNKIKQECNTIDEDNYASKVAVNWTKNCSQLMDKALSAAFNITDPKVAQGRLFDVLRNPCKGTLEDLKLGKEVTKISHGVDMCVNLRTDFYFNLPEVQKAFHGNRTNLPFPWKGCIIGLEDGMVPAVGTQKHLKKLAEELGLKFTKKESLNGGCSRYSYGDFLNLFTVKGASHHVTASRPSQALYIFKNFVLKIGNA</sequence>
<comment type="caution">
    <text evidence="3">The sequence shown here is derived from an EMBL/GenBank/DDBJ whole genome shotgun (WGS) entry which is preliminary data.</text>
</comment>
<dbReference type="EMBL" id="AWUE01014569">
    <property type="protein sequence ID" value="OMP03018.1"/>
    <property type="molecule type" value="Genomic_DNA"/>
</dbReference>
<keyword evidence="3" id="KW-0378">Hydrolase</keyword>
<feature type="chain" id="PRO_5012096690" evidence="2">
    <location>
        <begin position="23"/>
        <end position="431"/>
    </location>
</feature>
<keyword evidence="2" id="KW-0732">Signal</keyword>
<dbReference type="Gene3D" id="3.40.50.12670">
    <property type="match status" value="1"/>
</dbReference>
<dbReference type="GO" id="GO:0004185">
    <property type="term" value="F:serine-type carboxypeptidase activity"/>
    <property type="evidence" value="ECO:0007669"/>
    <property type="project" value="InterPro"/>
</dbReference>
<keyword evidence="3" id="KW-0645">Protease</keyword>
<dbReference type="PANTHER" id="PTHR11802">
    <property type="entry name" value="SERINE PROTEASE FAMILY S10 SERINE CARBOXYPEPTIDASE"/>
    <property type="match status" value="1"/>
</dbReference>
<evidence type="ECO:0000256" key="2">
    <source>
        <dbReference type="SAM" id="SignalP"/>
    </source>
</evidence>
<protein>
    <submittedName>
        <fullName evidence="3">Peptidase S10, serine carboxypeptidase</fullName>
    </submittedName>
</protein>
<feature type="signal peptide" evidence="2">
    <location>
        <begin position="1"/>
        <end position="22"/>
    </location>
</feature>
<dbReference type="AlphaFoldDB" id="A0A1R3K7P5"/>
<dbReference type="Gene3D" id="6.10.250.940">
    <property type="match status" value="1"/>
</dbReference>
<organism evidence="3 4">
    <name type="scientific">Corchorus olitorius</name>
    <dbReference type="NCBI Taxonomy" id="93759"/>
    <lineage>
        <taxon>Eukaryota</taxon>
        <taxon>Viridiplantae</taxon>
        <taxon>Streptophyta</taxon>
        <taxon>Embryophyta</taxon>
        <taxon>Tracheophyta</taxon>
        <taxon>Spermatophyta</taxon>
        <taxon>Magnoliopsida</taxon>
        <taxon>eudicotyledons</taxon>
        <taxon>Gunneridae</taxon>
        <taxon>Pentapetalae</taxon>
        <taxon>rosids</taxon>
        <taxon>malvids</taxon>
        <taxon>Malvales</taxon>
        <taxon>Malvaceae</taxon>
        <taxon>Grewioideae</taxon>
        <taxon>Apeibeae</taxon>
        <taxon>Corchorus</taxon>
    </lineage>
</organism>
<gene>
    <name evidence="3" type="ORF">COLO4_10650</name>
</gene>
<proteinExistence type="inferred from homology"/>
<dbReference type="Proteomes" id="UP000187203">
    <property type="component" value="Unassembled WGS sequence"/>
</dbReference>
<accession>A0A1R3K7P5</accession>